<dbReference type="RefSeq" id="WP_189150631.1">
    <property type="nucleotide sequence ID" value="NZ_BAABER010000023.1"/>
</dbReference>
<reference evidence="1" key="2">
    <citation type="submission" date="2020-09" db="EMBL/GenBank/DDBJ databases">
        <authorList>
            <person name="Sun Q."/>
            <person name="Zhou Y."/>
        </authorList>
    </citation>
    <scope>NUCLEOTIDE SEQUENCE</scope>
    <source>
        <strain evidence="1">CGMCC 4.7272</strain>
    </source>
</reference>
<reference evidence="1" key="1">
    <citation type="journal article" date="2014" name="Int. J. Syst. Evol. Microbiol.">
        <title>Complete genome sequence of Corynebacterium casei LMG S-19264T (=DSM 44701T), isolated from a smear-ripened cheese.</title>
        <authorList>
            <consortium name="US DOE Joint Genome Institute (JGI-PGF)"/>
            <person name="Walter F."/>
            <person name="Albersmeier A."/>
            <person name="Kalinowski J."/>
            <person name="Ruckert C."/>
        </authorList>
    </citation>
    <scope>NUCLEOTIDE SEQUENCE</scope>
    <source>
        <strain evidence="1">CGMCC 4.7272</strain>
    </source>
</reference>
<dbReference type="Proteomes" id="UP000625682">
    <property type="component" value="Unassembled WGS sequence"/>
</dbReference>
<organism evidence="1 2">
    <name type="scientific">Streptomyces lacrimifluminis</name>
    <dbReference type="NCBI Taxonomy" id="1500077"/>
    <lineage>
        <taxon>Bacteria</taxon>
        <taxon>Bacillati</taxon>
        <taxon>Actinomycetota</taxon>
        <taxon>Actinomycetes</taxon>
        <taxon>Kitasatosporales</taxon>
        <taxon>Streptomycetaceae</taxon>
        <taxon>Streptomyces</taxon>
    </lineage>
</organism>
<name>A0A917P2A8_9ACTN</name>
<protein>
    <submittedName>
        <fullName evidence="1">Uncharacterized protein</fullName>
    </submittedName>
</protein>
<dbReference type="AlphaFoldDB" id="A0A917P2A8"/>
<accession>A0A917P2A8</accession>
<sequence length="82" mass="8802">MLNGPDDAQLSVTARPRHPHQFLVAALKPQGVKRHNVSVVADPMGISVTDDPVRACAGPAPTPAVCRCGIRWRGEGQPLRTR</sequence>
<dbReference type="EMBL" id="BMMU01000025">
    <property type="protein sequence ID" value="GGJ55736.1"/>
    <property type="molecule type" value="Genomic_DNA"/>
</dbReference>
<evidence type="ECO:0000313" key="2">
    <source>
        <dbReference type="Proteomes" id="UP000625682"/>
    </source>
</evidence>
<comment type="caution">
    <text evidence="1">The sequence shown here is derived from an EMBL/GenBank/DDBJ whole genome shotgun (WGS) entry which is preliminary data.</text>
</comment>
<gene>
    <name evidence="1" type="ORF">GCM10012282_61030</name>
</gene>
<keyword evidence="2" id="KW-1185">Reference proteome</keyword>
<evidence type="ECO:0000313" key="1">
    <source>
        <dbReference type="EMBL" id="GGJ55736.1"/>
    </source>
</evidence>
<proteinExistence type="predicted"/>